<dbReference type="Proteomes" id="UP000320580">
    <property type="component" value="Chromosome"/>
</dbReference>
<protein>
    <submittedName>
        <fullName evidence="1">Uncharacterized protein</fullName>
    </submittedName>
</protein>
<keyword evidence="2" id="KW-1185">Reference proteome</keyword>
<organism evidence="1 2">
    <name type="scientific">Streptomyces qinzhouensis</name>
    <dbReference type="NCBI Taxonomy" id="2599401"/>
    <lineage>
        <taxon>Bacteria</taxon>
        <taxon>Bacillati</taxon>
        <taxon>Actinomycetota</taxon>
        <taxon>Actinomycetes</taxon>
        <taxon>Kitasatosporales</taxon>
        <taxon>Streptomycetaceae</taxon>
        <taxon>Streptomyces</taxon>
    </lineage>
</organism>
<dbReference type="EMBL" id="CP042266">
    <property type="protein sequence ID" value="QDY79795.1"/>
    <property type="molecule type" value="Genomic_DNA"/>
</dbReference>
<name>A0A5B8JDJ4_9ACTN</name>
<gene>
    <name evidence="1" type="ORF">FQU76_28330</name>
</gene>
<dbReference type="KEGG" id="sqz:FQU76_28330"/>
<dbReference type="OrthoDB" id="4227512at2"/>
<sequence>MSTAFDLDVWVREARRTPFPFTLSGVLFELPPAGELDKELLKKVNLDAPSATDIETLLKAGLGEQWPRFDEIPVPLAALGELFRQWQKHEGTPLGESPASTDS</sequence>
<dbReference type="RefSeq" id="WP_146483078.1">
    <property type="nucleotide sequence ID" value="NZ_CP042266.1"/>
</dbReference>
<evidence type="ECO:0000313" key="2">
    <source>
        <dbReference type="Proteomes" id="UP000320580"/>
    </source>
</evidence>
<proteinExistence type="predicted"/>
<reference evidence="1 2" key="1">
    <citation type="submission" date="2019-07" db="EMBL/GenBank/DDBJ databases">
        <authorList>
            <person name="Zhu P."/>
        </authorList>
    </citation>
    <scope>NUCLEOTIDE SEQUENCE [LARGE SCALE GENOMIC DNA]</scope>
    <source>
        <strain evidence="1 2">SSL-25</strain>
    </source>
</reference>
<dbReference type="AlphaFoldDB" id="A0A5B8JDJ4"/>
<evidence type="ECO:0000313" key="1">
    <source>
        <dbReference type="EMBL" id="QDY79795.1"/>
    </source>
</evidence>
<accession>A0A5B8JDJ4</accession>